<evidence type="ECO:0000256" key="2">
    <source>
        <dbReference type="ARBA" id="ARBA00022679"/>
    </source>
</evidence>
<feature type="region of interest" description="Disordered" evidence="4">
    <location>
        <begin position="257"/>
        <end position="282"/>
    </location>
</feature>
<dbReference type="InterPro" id="IPR002123">
    <property type="entry name" value="Plipid/glycerol_acylTrfase"/>
</dbReference>
<evidence type="ECO:0000259" key="6">
    <source>
        <dbReference type="SMART" id="SM00563"/>
    </source>
</evidence>
<keyword evidence="8" id="KW-1185">Reference proteome</keyword>
<dbReference type="Proteomes" id="UP000008942">
    <property type="component" value="Unassembled WGS sequence"/>
</dbReference>
<dbReference type="PANTHER" id="PTHR10434">
    <property type="entry name" value="1-ACYL-SN-GLYCEROL-3-PHOSPHATE ACYLTRANSFERASE"/>
    <property type="match status" value="1"/>
</dbReference>
<dbReference type="SMART" id="SM00563">
    <property type="entry name" value="PlsC"/>
    <property type="match status" value="1"/>
</dbReference>
<feature type="transmembrane region" description="Helical" evidence="5">
    <location>
        <begin position="20"/>
        <end position="43"/>
    </location>
</feature>
<feature type="compositionally biased region" description="Basic residues" evidence="4">
    <location>
        <begin position="273"/>
        <end position="282"/>
    </location>
</feature>
<keyword evidence="5" id="KW-0472">Membrane</keyword>
<evidence type="ECO:0000256" key="4">
    <source>
        <dbReference type="SAM" id="MobiDB-lite"/>
    </source>
</evidence>
<reference evidence="7 8" key="1">
    <citation type="submission" date="2012-03" db="EMBL/GenBank/DDBJ databases">
        <title>The Genome Sequence of Bartonella elizabethae Re6043vi.</title>
        <authorList>
            <consortium name="The Broad Institute Genome Sequencing Platform"/>
            <consortium name="The Broad Institute Genome Sequencing Center for Infectious Disease"/>
            <person name="Feldgarden M."/>
            <person name="Kirby J."/>
            <person name="Kosoy M."/>
            <person name="Birtles R."/>
            <person name="Probert W.S."/>
            <person name="Chiaraviglio L."/>
            <person name="Young S.K."/>
            <person name="Zeng Q."/>
            <person name="Gargeya S."/>
            <person name="Fitzgerald M."/>
            <person name="Haas B."/>
            <person name="Abouelleil A."/>
            <person name="Alvarado L."/>
            <person name="Arachchi H.M."/>
            <person name="Berlin A."/>
            <person name="Chapman S.B."/>
            <person name="Gearin G."/>
            <person name="Goldberg J."/>
            <person name="Griggs A."/>
            <person name="Gujja S."/>
            <person name="Hansen M."/>
            <person name="Heiman D."/>
            <person name="Howarth C."/>
            <person name="Larimer J."/>
            <person name="Lui A."/>
            <person name="MacDonald P.J.P."/>
            <person name="McCowen C."/>
            <person name="Montmayeur A."/>
            <person name="Murphy C."/>
            <person name="Neiman D."/>
            <person name="Pearson M."/>
            <person name="Priest M."/>
            <person name="Roberts A."/>
            <person name="Saif S."/>
            <person name="Shea T."/>
            <person name="Sisk P."/>
            <person name="Stolte C."/>
            <person name="Sykes S."/>
            <person name="Wortman J."/>
            <person name="Nusbaum C."/>
            <person name="Birren B."/>
        </authorList>
    </citation>
    <scope>NUCLEOTIDE SEQUENCE [LARGE SCALE GENOMIC DNA]</scope>
    <source>
        <strain evidence="7 8">Re6043vi</strain>
    </source>
</reference>
<accession>A0ABP2QSQ5</accession>
<comment type="caution">
    <text evidence="7">The sequence shown here is derived from an EMBL/GenBank/DDBJ whole genome shotgun (WGS) entry which is preliminary data.</text>
</comment>
<evidence type="ECO:0000256" key="5">
    <source>
        <dbReference type="SAM" id="Phobius"/>
    </source>
</evidence>
<name>A0ABP2QSQ5_BAREL</name>
<sequence length="282" mass="32849">MRIILYTKSSYRYKMENIVLILRSILFTFAFYTTTFIQMILYAPVYFLMPRKKAWIVPKTWARVTLFLQKYIAGTRYEIEGLENLPQGPYIIAPKHQSAWETFSLVPYFDDPTLILKRELMWIPLFGWYMAKTQIIPINRTTPIKALKTVIQKAKEKVKQGRQILIFPEGTRRQPGQEPDYKSGIVALYNELELQVVPIAHNAGLYWPRGNFRRYPGTIRVRILPPIEAGLSKRDFLNQLIQKTEEACDELLLLAAQDPTPPPMPPSAVQKLQKLKHHETQS</sequence>
<feature type="domain" description="Phospholipid/glycerol acyltransferase" evidence="6">
    <location>
        <begin position="90"/>
        <end position="204"/>
    </location>
</feature>
<comment type="pathway">
    <text evidence="1">Lipid metabolism.</text>
</comment>
<keyword evidence="3" id="KW-0012">Acyltransferase</keyword>
<protein>
    <submittedName>
        <fullName evidence="7">1-acylglycerol-3-phosphate O-acyltransferase</fullName>
    </submittedName>
</protein>
<evidence type="ECO:0000313" key="7">
    <source>
        <dbReference type="EMBL" id="EJF83382.1"/>
    </source>
</evidence>
<dbReference type="EMBL" id="AILW01000004">
    <property type="protein sequence ID" value="EJF83382.1"/>
    <property type="molecule type" value="Genomic_DNA"/>
</dbReference>
<evidence type="ECO:0000313" key="8">
    <source>
        <dbReference type="Proteomes" id="UP000008942"/>
    </source>
</evidence>
<proteinExistence type="predicted"/>
<dbReference type="Pfam" id="PF01553">
    <property type="entry name" value="Acyltransferase"/>
    <property type="match status" value="1"/>
</dbReference>
<keyword evidence="5" id="KW-0812">Transmembrane</keyword>
<dbReference type="PANTHER" id="PTHR10434:SF40">
    <property type="entry name" value="1-ACYL-SN-GLYCEROL-3-PHOSPHATE ACYLTRANSFERASE"/>
    <property type="match status" value="1"/>
</dbReference>
<dbReference type="SUPFAM" id="SSF69593">
    <property type="entry name" value="Glycerol-3-phosphate (1)-acyltransferase"/>
    <property type="match status" value="1"/>
</dbReference>
<evidence type="ECO:0000256" key="1">
    <source>
        <dbReference type="ARBA" id="ARBA00005189"/>
    </source>
</evidence>
<keyword evidence="2" id="KW-0808">Transferase</keyword>
<dbReference type="CDD" id="cd07989">
    <property type="entry name" value="LPLAT_AGPAT-like"/>
    <property type="match status" value="1"/>
</dbReference>
<gene>
    <name evidence="7" type="ORF">MCU_01067</name>
</gene>
<organism evidence="7 8">
    <name type="scientific">Bartonella elizabethae Re6043vi</name>
    <dbReference type="NCBI Taxonomy" id="1094554"/>
    <lineage>
        <taxon>Bacteria</taxon>
        <taxon>Pseudomonadati</taxon>
        <taxon>Pseudomonadota</taxon>
        <taxon>Alphaproteobacteria</taxon>
        <taxon>Hyphomicrobiales</taxon>
        <taxon>Bartonellaceae</taxon>
        <taxon>Bartonella</taxon>
    </lineage>
</organism>
<evidence type="ECO:0000256" key="3">
    <source>
        <dbReference type="ARBA" id="ARBA00023315"/>
    </source>
</evidence>
<keyword evidence="5" id="KW-1133">Transmembrane helix</keyword>